<dbReference type="Proteomes" id="UP000007517">
    <property type="component" value="Chromosome"/>
</dbReference>
<dbReference type="HOGENOM" id="CLU_026574_0_1_11"/>
<dbReference type="Gene3D" id="1.10.4100.10">
    <property type="entry name" value="2-methylcitrate dehydratase PrpD"/>
    <property type="match status" value="1"/>
</dbReference>
<evidence type="ECO:0000313" key="4">
    <source>
        <dbReference type="Proteomes" id="UP000007517"/>
    </source>
</evidence>
<dbReference type="InterPro" id="IPR042188">
    <property type="entry name" value="MmgE/PrpD_sf_2"/>
</dbReference>
<dbReference type="AlphaFoldDB" id="H6RNM5"/>
<dbReference type="Gene3D" id="3.30.1330.120">
    <property type="entry name" value="2-methylcitrate dehydratase PrpD"/>
    <property type="match status" value="1"/>
</dbReference>
<gene>
    <name evidence="3" type="ordered locus">BLASA_4353</name>
</gene>
<dbReference type="KEGG" id="bsd:BLASA_4353"/>
<dbReference type="OrthoDB" id="9797528at2"/>
<dbReference type="PANTHER" id="PTHR16943">
    <property type="entry name" value="2-METHYLCITRATE DEHYDRATASE-RELATED"/>
    <property type="match status" value="1"/>
</dbReference>
<dbReference type="Pfam" id="PF03972">
    <property type="entry name" value="MmgE_PrpD_N"/>
    <property type="match status" value="1"/>
</dbReference>
<accession>H6RNM5</accession>
<keyword evidence="4" id="KW-1185">Reference proteome</keyword>
<dbReference type="STRING" id="1146883.BLASA_4353"/>
<evidence type="ECO:0000256" key="1">
    <source>
        <dbReference type="ARBA" id="ARBA00006174"/>
    </source>
</evidence>
<dbReference type="GO" id="GO:0016829">
    <property type="term" value="F:lyase activity"/>
    <property type="evidence" value="ECO:0007669"/>
    <property type="project" value="InterPro"/>
</dbReference>
<protein>
    <recommendedName>
        <fullName evidence="2">MmgE/PrpD N-terminal domain-containing protein</fullName>
    </recommendedName>
</protein>
<organism evidence="3 4">
    <name type="scientific">Blastococcus saxobsidens (strain DD2)</name>
    <dbReference type="NCBI Taxonomy" id="1146883"/>
    <lineage>
        <taxon>Bacteria</taxon>
        <taxon>Bacillati</taxon>
        <taxon>Actinomycetota</taxon>
        <taxon>Actinomycetes</taxon>
        <taxon>Geodermatophilales</taxon>
        <taxon>Geodermatophilaceae</taxon>
        <taxon>Blastococcus</taxon>
    </lineage>
</organism>
<dbReference type="RefSeq" id="WP_014378044.1">
    <property type="nucleotide sequence ID" value="NC_016943.1"/>
</dbReference>
<feature type="domain" description="MmgE/PrpD N-terminal" evidence="2">
    <location>
        <begin position="52"/>
        <end position="220"/>
    </location>
</feature>
<reference evidence="4" key="2">
    <citation type="submission" date="2012-02" db="EMBL/GenBank/DDBJ databases">
        <title>Complete genome sequence of Blastococcus saxobsidens strain DD2.</title>
        <authorList>
            <person name="Genoscope."/>
        </authorList>
    </citation>
    <scope>NUCLEOTIDE SEQUENCE [LARGE SCALE GENOMIC DNA]</scope>
    <source>
        <strain evidence="4">DD2</strain>
    </source>
</reference>
<reference evidence="3 4" key="1">
    <citation type="journal article" date="2012" name="J. Bacteriol.">
        <title>Genome Sequence of Blastococcus saxobsidens DD2, a Stone-Inhabiting Bacterium.</title>
        <authorList>
            <person name="Chouaia B."/>
            <person name="Crotti E."/>
            <person name="Brusetti L."/>
            <person name="Daffonchio D."/>
            <person name="Essoussi I."/>
            <person name="Nouioui I."/>
            <person name="Sbissi I."/>
            <person name="Ghodhbane-Gtari F."/>
            <person name="Gtari M."/>
            <person name="Vacherie B."/>
            <person name="Barbe V."/>
            <person name="Medigue C."/>
            <person name="Gury J."/>
            <person name="Pujic P."/>
            <person name="Normand P."/>
        </authorList>
    </citation>
    <scope>NUCLEOTIDE SEQUENCE [LARGE SCALE GENOMIC DNA]</scope>
    <source>
        <strain evidence="3 4">DD2</strain>
    </source>
</reference>
<dbReference type="InterPro" id="IPR036148">
    <property type="entry name" value="MmgE/PrpD_sf"/>
</dbReference>
<dbReference type="InterPro" id="IPR005656">
    <property type="entry name" value="MmgE_PrpD"/>
</dbReference>
<sequence>MTVTGDLAASSRLPTDTAYLRVLTLNNIAAGAGDLGSSRRLVDQLRNTAPPSPGQDAFALATQLHARTQDDFFPAGRSHVGAVTLAAALALADESSDRFLESLAAGYRTMCAVARVYSADAQQRGYRPSGLFGAFGAAATAATALGMSADETANAIGLAAVMAGGTNQAWLDGSDEWLLEVGIAARAGVEAALLTRVGAMAAPEALEGDAGWSTAFFDDPGSARLTASMSAGAPSIAEIAVKPYPISGIAQVPTHLACAAHAWLAGRRPRSVVVRMSEAEVGYPGTLNRGPFRSRGQALMSVSHCVAAGLADGTVRLSRLDEPGPLASLADVVQVVPDATLSEMSAVLTVVTGDGTETFTGEGGALLFPTSESADVPALAAHCEAPRAVVQAAHDELAHDCPDAGFIRALLVDSGRARAQERNKR</sequence>
<dbReference type="eggNOG" id="COG2079">
    <property type="taxonomic scope" value="Bacteria"/>
</dbReference>
<evidence type="ECO:0000313" key="3">
    <source>
        <dbReference type="EMBL" id="CCG05173.1"/>
    </source>
</evidence>
<name>H6RNM5_BLASD</name>
<dbReference type="InterPro" id="IPR045336">
    <property type="entry name" value="MmgE_PrpD_N"/>
</dbReference>
<dbReference type="PANTHER" id="PTHR16943:SF8">
    <property type="entry name" value="2-METHYLCITRATE DEHYDRATASE"/>
    <property type="match status" value="1"/>
</dbReference>
<dbReference type="SUPFAM" id="SSF103378">
    <property type="entry name" value="2-methylcitrate dehydratase PrpD"/>
    <property type="match status" value="1"/>
</dbReference>
<proteinExistence type="inferred from homology"/>
<dbReference type="InterPro" id="IPR042183">
    <property type="entry name" value="MmgE/PrpD_sf_1"/>
</dbReference>
<comment type="similarity">
    <text evidence="1">Belongs to the PrpD family.</text>
</comment>
<evidence type="ECO:0000259" key="2">
    <source>
        <dbReference type="Pfam" id="PF03972"/>
    </source>
</evidence>
<dbReference type="EMBL" id="FO117623">
    <property type="protein sequence ID" value="CCG05173.1"/>
    <property type="molecule type" value="Genomic_DNA"/>
</dbReference>